<gene>
    <name evidence="13" type="ordered locus">Arch_1451</name>
</gene>
<dbReference type="PIRSF" id="PIRSF009407">
    <property type="entry name" value="IDH_monmr"/>
    <property type="match status" value="1"/>
</dbReference>
<evidence type="ECO:0000256" key="3">
    <source>
        <dbReference type="ARBA" id="ARBA00022723"/>
    </source>
</evidence>
<evidence type="ECO:0000313" key="13">
    <source>
        <dbReference type="EMBL" id="ADH93153.1"/>
    </source>
</evidence>
<feature type="site" description="Critical for catalysis" evidence="10">
    <location>
        <position position="415"/>
    </location>
</feature>
<evidence type="ECO:0000256" key="1">
    <source>
        <dbReference type="ARBA" id="ARBA00022435"/>
    </source>
</evidence>
<dbReference type="PANTHER" id="PTHR36999:SF1">
    <property type="entry name" value="ISOCITRATE DEHYDROGENASE (NADP(+))"/>
    <property type="match status" value="1"/>
</dbReference>
<comment type="similarity">
    <text evidence="8 9">Belongs to the monomeric-type IDH family.</text>
</comment>
<dbReference type="Pfam" id="PF03971">
    <property type="entry name" value="IDH"/>
    <property type="match status" value="1"/>
</dbReference>
<feature type="binding site" evidence="11">
    <location>
        <position position="542"/>
    </location>
    <ligand>
        <name>D-threo-isocitrate</name>
        <dbReference type="ChEBI" id="CHEBI:15562"/>
    </ligand>
</feature>
<dbReference type="NCBIfam" id="TIGR00178">
    <property type="entry name" value="monomer_idh"/>
    <property type="match status" value="1"/>
</dbReference>
<dbReference type="Proteomes" id="UP000000376">
    <property type="component" value="Chromosome"/>
</dbReference>
<dbReference type="PANTHER" id="PTHR36999">
    <property type="entry name" value="ISOCITRATE DEHYDROGENASE [NADP]"/>
    <property type="match status" value="1"/>
</dbReference>
<dbReference type="STRING" id="644284.Arch_1451"/>
<dbReference type="GO" id="GO:0004450">
    <property type="term" value="F:isocitrate dehydrogenase (NADP+) activity"/>
    <property type="evidence" value="ECO:0007669"/>
    <property type="project" value="UniProtKB-EC"/>
</dbReference>
<reference evidence="13 14" key="1">
    <citation type="journal article" date="2010" name="Stand. Genomic Sci.">
        <title>Complete genome sequence of Arcanobacterium haemolyticum type strain (11018).</title>
        <authorList>
            <person name="Yasawong M."/>
            <person name="Teshima H."/>
            <person name="Lapidus A."/>
            <person name="Nolan M."/>
            <person name="Lucas S."/>
            <person name="Glavina Del Rio T."/>
            <person name="Tice H."/>
            <person name="Cheng J."/>
            <person name="Bruce D."/>
            <person name="Detter C."/>
            <person name="Tapia R."/>
            <person name="Han C."/>
            <person name="Goodwin L."/>
            <person name="Pitluck S."/>
            <person name="Liolios K."/>
            <person name="Ivanova N."/>
            <person name="Mavromatis K."/>
            <person name="Mikhailova N."/>
            <person name="Pati A."/>
            <person name="Chen A."/>
            <person name="Palaniappan K."/>
            <person name="Land M."/>
            <person name="Hauser L."/>
            <person name="Chang Y."/>
            <person name="Jeffries C."/>
            <person name="Rohde M."/>
            <person name="Sikorski J."/>
            <person name="Pukall R."/>
            <person name="Goker M."/>
            <person name="Woyke T."/>
            <person name="Bristow J."/>
            <person name="Eisen J."/>
            <person name="Markowitz V."/>
            <person name="Hugenholtz P."/>
            <person name="Kyrpides N."/>
            <person name="Klenk H."/>
        </authorList>
    </citation>
    <scope>NUCLEOTIDE SEQUENCE [LARGE SCALE GENOMIC DNA]</scope>
    <source>
        <strain evidence="14">ATCC 9345 / DSM 20595 / CCUG 17215 / LMG 16163 / NBRC 15585 / NCTC 8452 / 11018</strain>
    </source>
</reference>
<comment type="cofactor">
    <cofactor evidence="12">
        <name>Mg(2+)</name>
        <dbReference type="ChEBI" id="CHEBI:18420"/>
    </cofactor>
    <cofactor evidence="12">
        <name>Mn(2+)</name>
        <dbReference type="ChEBI" id="CHEBI:29035"/>
    </cofactor>
    <text evidence="12">Binds 1 Mg(2+) or Mn(2+) ion per subunit.</text>
</comment>
<keyword evidence="6 9" id="KW-0560">Oxidoreductase</keyword>
<evidence type="ECO:0000256" key="4">
    <source>
        <dbReference type="ARBA" id="ARBA00022842"/>
    </source>
</evidence>
<accession>D7BKH3</accession>
<feature type="binding site" evidence="11">
    <location>
        <begin position="130"/>
        <end position="137"/>
    </location>
    <ligand>
        <name>substrate</name>
    </ligand>
</feature>
<evidence type="ECO:0000256" key="12">
    <source>
        <dbReference type="PIRSR" id="PIRSR009407-3"/>
    </source>
</evidence>
<dbReference type="HOGENOM" id="CLU_025308_1_0_11"/>
<evidence type="ECO:0000256" key="7">
    <source>
        <dbReference type="ARBA" id="ARBA00023554"/>
    </source>
</evidence>
<feature type="binding site" evidence="12">
    <location>
        <position position="345"/>
    </location>
    <ligand>
        <name>Mg(2+)</name>
        <dbReference type="ChEBI" id="CHEBI:18420"/>
    </ligand>
</feature>
<sequence>MVQMIYTYTDEAPMLASASFLPIAQAFVRTAGIDLVSRDISLSGRIIAAFSDLLPTSLRQPDALADLGKLTLEPDANIIKLPNISASLPQLQAAIAELQNQGYPLPDYPLNPHTEAERDVRVRYDSVKGSAVNPVLREGNSDRRAPQAVKNYARTHPHTMAPWSPQSRTRVATMPRGDFKHNEVSAVADRSTNARIVFTRTDGSTQVITPVIPLGSGDIVDASTMEAHELDMFLSGAIAAAKRENLLFSLHLKATMMKVSDPVIFGHAIRAFFPRTFARFGQDLARLGVSADHGLGSIFAKIEGDDDAAVRSSFASELESGPRLSMVNSDRGITNLHVPSDVIVDASMPAMIRNGGRLWGPDGEDDDTIAVIPDSSYAEIYQVVIDDCRQHGAFDPATLGSVPNVGLMAQKAEEYGSHDKTFIAPSAGTVHILLDDDTVLLERPVNAGDIFRSCVTRKAPLDNWVELAVERARLSKTPVVFWLDPERAHDRAVRDAAQRRLSKLDTHNLDISILPPRDATLYTLKRFRAGLDTISATGNVLRDYLTDLFPIMELGTSAKMLSVVPLMAGGGLFETGAGGSAPKLVEQLLSENHLRWDSLGEFLALAESLRFAGRTSNNPQATVLANTLDTATEHVLSNGRSPKRNAGEQDNRGSHIWLALYWAQALRDQTDDPELSARFAAFAQELEHNIGSIQDELVALQGTPVDLKGYYHPDPVSVQAIMCPSASFNHILHNL</sequence>
<keyword evidence="2 9" id="KW-0816">Tricarboxylic acid cycle</keyword>
<keyword evidence="5 9" id="KW-0521">NADP</keyword>
<protein>
    <recommendedName>
        <fullName evidence="9">Isocitrate dehydrogenase [NADP]</fullName>
        <ecNumber evidence="9">1.1.1.42</ecNumber>
    </recommendedName>
    <alternativeName>
        <fullName evidence="9">Oxalosuccinate decarboxylase</fullName>
    </alternativeName>
</protein>
<dbReference type="EMBL" id="CP002045">
    <property type="protein sequence ID" value="ADH93153.1"/>
    <property type="molecule type" value="Genomic_DNA"/>
</dbReference>
<dbReference type="EC" id="1.1.1.42" evidence="9"/>
<dbReference type="InterPro" id="IPR004436">
    <property type="entry name" value="Isocitrate_DH_NADP_mono"/>
</dbReference>
<dbReference type="GO" id="GO:0006097">
    <property type="term" value="P:glyoxylate cycle"/>
    <property type="evidence" value="ECO:0007669"/>
    <property type="project" value="UniProtKB-KW"/>
</dbReference>
<name>D7BKH3_ARCHD</name>
<evidence type="ECO:0000256" key="11">
    <source>
        <dbReference type="PIRSR" id="PIRSR009407-2"/>
    </source>
</evidence>
<dbReference type="SUPFAM" id="SSF53659">
    <property type="entry name" value="Isocitrate/Isopropylmalate dehydrogenase-like"/>
    <property type="match status" value="1"/>
</dbReference>
<evidence type="ECO:0000256" key="5">
    <source>
        <dbReference type="ARBA" id="ARBA00022857"/>
    </source>
</evidence>
<dbReference type="RefSeq" id="WP_013170643.1">
    <property type="nucleotide sequence ID" value="NC_014218.1"/>
</dbReference>
<keyword evidence="14" id="KW-1185">Reference proteome</keyword>
<evidence type="ECO:0000256" key="8">
    <source>
        <dbReference type="ARBA" id="ARBA00046318"/>
    </source>
</evidence>
<keyword evidence="3 12" id="KW-0479">Metal-binding</keyword>
<comment type="catalytic activity">
    <reaction evidence="7 9">
        <text>D-threo-isocitrate + NADP(+) = 2-oxoglutarate + CO2 + NADPH</text>
        <dbReference type="Rhea" id="RHEA:19629"/>
        <dbReference type="ChEBI" id="CHEBI:15562"/>
        <dbReference type="ChEBI" id="CHEBI:16526"/>
        <dbReference type="ChEBI" id="CHEBI:16810"/>
        <dbReference type="ChEBI" id="CHEBI:57783"/>
        <dbReference type="ChEBI" id="CHEBI:58349"/>
        <dbReference type="EC" id="1.1.1.42"/>
    </reaction>
</comment>
<feature type="binding site" evidence="12">
    <location>
        <position position="547"/>
    </location>
    <ligand>
        <name>Mg(2+)</name>
        <dbReference type="ChEBI" id="CHEBI:18420"/>
    </ligand>
</feature>
<dbReference type="SMR" id="D7BKH3"/>
<evidence type="ECO:0000256" key="9">
    <source>
        <dbReference type="PIRNR" id="PIRNR009407"/>
    </source>
</evidence>
<dbReference type="eggNOG" id="COG2838">
    <property type="taxonomic scope" value="Bacteria"/>
</dbReference>
<evidence type="ECO:0000256" key="6">
    <source>
        <dbReference type="ARBA" id="ARBA00023002"/>
    </source>
</evidence>
<keyword evidence="4 12" id="KW-0460">Magnesium</keyword>
<dbReference type="GO" id="GO:0006099">
    <property type="term" value="P:tricarboxylic acid cycle"/>
    <property type="evidence" value="ECO:0007669"/>
    <property type="project" value="UniProtKB-KW"/>
</dbReference>
<proteinExistence type="inferred from homology"/>
<dbReference type="KEGG" id="ahe:Arch_1451"/>
<dbReference type="GO" id="GO:0046872">
    <property type="term" value="F:metal ion binding"/>
    <property type="evidence" value="ECO:0007669"/>
    <property type="project" value="UniProtKB-KW"/>
</dbReference>
<organism evidence="13 14">
    <name type="scientific">Arcanobacterium haemolyticum (strain ATCC 9345 / DSM 20595 / CCM 5947 / CCUG 17215 / LMG 16163 / NBRC 15585 / NCTC 8452 / 11018)</name>
    <dbReference type="NCBI Taxonomy" id="644284"/>
    <lineage>
        <taxon>Bacteria</taxon>
        <taxon>Bacillati</taxon>
        <taxon>Actinomycetota</taxon>
        <taxon>Actinomycetes</taxon>
        <taxon>Actinomycetales</taxon>
        <taxon>Actinomycetaceae</taxon>
        <taxon>Arcanobacterium</taxon>
    </lineage>
</organism>
<feature type="site" description="Critical for catalysis" evidence="10">
    <location>
        <position position="253"/>
    </location>
</feature>
<dbReference type="OrthoDB" id="9807643at2"/>
<evidence type="ECO:0000256" key="2">
    <source>
        <dbReference type="ARBA" id="ARBA00022532"/>
    </source>
</evidence>
<keyword evidence="1 9" id="KW-0329">Glyoxylate bypass</keyword>
<feature type="binding site" evidence="11">
    <location>
        <position position="143"/>
    </location>
    <ligand>
        <name>D-threo-isocitrate</name>
        <dbReference type="ChEBI" id="CHEBI:15562"/>
    </ligand>
</feature>
<evidence type="ECO:0000313" key="14">
    <source>
        <dbReference type="Proteomes" id="UP000000376"/>
    </source>
</evidence>
<evidence type="ECO:0000256" key="10">
    <source>
        <dbReference type="PIRSR" id="PIRSR009407-1"/>
    </source>
</evidence>
<dbReference type="AlphaFoldDB" id="D7BKH3"/>
<feature type="binding site" evidence="12">
    <location>
        <position position="543"/>
    </location>
    <ligand>
        <name>Mg(2+)</name>
        <dbReference type="ChEBI" id="CHEBI:18420"/>
    </ligand>
</feature>